<feature type="region of interest" description="Disordered" evidence="2">
    <location>
        <begin position="285"/>
        <end position="304"/>
    </location>
</feature>
<evidence type="ECO:0000313" key="4">
    <source>
        <dbReference type="Proteomes" id="UP000278807"/>
    </source>
</evidence>
<gene>
    <name evidence="3" type="ORF">HNAJ_LOCUS10777</name>
</gene>
<organism evidence="5">
    <name type="scientific">Rodentolepis nana</name>
    <name type="common">Dwarf tapeworm</name>
    <name type="synonym">Hymenolepis nana</name>
    <dbReference type="NCBI Taxonomy" id="102285"/>
    <lineage>
        <taxon>Eukaryota</taxon>
        <taxon>Metazoa</taxon>
        <taxon>Spiralia</taxon>
        <taxon>Lophotrochozoa</taxon>
        <taxon>Platyhelminthes</taxon>
        <taxon>Cestoda</taxon>
        <taxon>Eucestoda</taxon>
        <taxon>Cyclophyllidea</taxon>
        <taxon>Hymenolepididae</taxon>
        <taxon>Rodentolepis</taxon>
    </lineage>
</organism>
<protein>
    <submittedName>
        <fullName evidence="5">CUB domain-containing protein</fullName>
    </submittedName>
</protein>
<feature type="compositionally biased region" description="Polar residues" evidence="2">
    <location>
        <begin position="287"/>
        <end position="299"/>
    </location>
</feature>
<keyword evidence="4" id="KW-1185">Reference proteome</keyword>
<evidence type="ECO:0000313" key="3">
    <source>
        <dbReference type="EMBL" id="VDO08763.1"/>
    </source>
</evidence>
<sequence length="750" mass="82941">MFKRSLQTNKIVSEENRCLIQFFLFSAPLASLESIPHEDLSDSSVYRRFFSPEADISPIKAADPPIEPLSRIPHTSPPDSKSRTYKFSMALKDAARMFRFSSTSSPIGQQEDAITLEDGTTLSSTLPQGSECVGSQTRLFKQQKKPRKISAALGGMSSGSRIGRKSKNSTTSQDTGHCNAFEVAQEIEEMESSVDNDRFLHSLESAVFTPSVNLTGGSNNTVPSRYSSSSTLNDGDLAELNGHSAVGPIHLSLPPGSPVIGFAYLGLGDVQEEDDFVQRIDDKGSQEAINPNGSASTVGTDVARASTPPVDNEIRLLNRNKVIGQPELDNNHYNSSDSATSATAMLPTSRGLGQSISASHMDLRPLSTNMETWLVASDEHLLISPTGEGASRLQKGAAHPMRSVSSNDMYKNYIDFTARDADLMMPNSSYYCGRSPSKTFLKNDDLLLHNQIVLYFNASAAYNLTAFRRHPRYFTRVVCPGVSIKPSGRYVQNRVDNGTVYFWLLHVRASLECPSRQAPSSADFQLRLIQWIARSGADYSPNDIEEAYDRGDSSHLPGLKESESLSLSCTSPQRNITLQDRVRDLKVSWAIYPDRFPVQSENETQETTNQFLAGFKDIPPDLKIRIQITSRLHFGGNFSLSRKRQLCELYGYWCNGDSTDNGSDSRRRYKRLDGGGREIGTCIRSSMRCDGLPDCWLDDPTNSPDEVGCNTRPPNDPKEPFPSTEYFNNISASVSPQSNRGEFVYSKDFE</sequence>
<evidence type="ECO:0000256" key="2">
    <source>
        <dbReference type="SAM" id="MobiDB-lite"/>
    </source>
</evidence>
<reference evidence="3 4" key="2">
    <citation type="submission" date="2018-11" db="EMBL/GenBank/DDBJ databases">
        <authorList>
            <consortium name="Pathogen Informatics"/>
        </authorList>
    </citation>
    <scope>NUCLEOTIDE SEQUENCE [LARGE SCALE GENOMIC DNA]</scope>
</reference>
<evidence type="ECO:0000256" key="1">
    <source>
        <dbReference type="ARBA" id="ARBA00023157"/>
    </source>
</evidence>
<keyword evidence="1" id="KW-1015">Disulfide bond</keyword>
<dbReference type="Proteomes" id="UP000278807">
    <property type="component" value="Unassembled WGS sequence"/>
</dbReference>
<dbReference type="CDD" id="cd00112">
    <property type="entry name" value="LDLa"/>
    <property type="match status" value="1"/>
</dbReference>
<dbReference type="OrthoDB" id="6271187at2759"/>
<accession>A0A158QJ29</accession>
<evidence type="ECO:0000313" key="5">
    <source>
        <dbReference type="WBParaSite" id="HNAJ_0001078201-mRNA-1"/>
    </source>
</evidence>
<dbReference type="EMBL" id="UZAE01013214">
    <property type="protein sequence ID" value="VDO08763.1"/>
    <property type="molecule type" value="Genomic_DNA"/>
</dbReference>
<proteinExistence type="predicted"/>
<reference evidence="5" key="1">
    <citation type="submission" date="2016-04" db="UniProtKB">
        <authorList>
            <consortium name="WormBaseParasite"/>
        </authorList>
    </citation>
    <scope>IDENTIFICATION</scope>
</reference>
<feature type="region of interest" description="Disordered" evidence="2">
    <location>
        <begin position="60"/>
        <end position="83"/>
    </location>
</feature>
<feature type="region of interest" description="Disordered" evidence="2">
    <location>
        <begin position="143"/>
        <end position="175"/>
    </location>
</feature>
<dbReference type="WBParaSite" id="HNAJ_0001078201-mRNA-1">
    <property type="protein sequence ID" value="HNAJ_0001078201-mRNA-1"/>
    <property type="gene ID" value="HNAJ_0001078201"/>
</dbReference>
<dbReference type="InterPro" id="IPR002172">
    <property type="entry name" value="LDrepeatLR_classA_rpt"/>
</dbReference>
<dbReference type="AlphaFoldDB" id="A0A158QJ29"/>
<name>A0A158QJ29_RODNA</name>